<dbReference type="KEGG" id="qsa:O6P43_029761"/>
<comment type="caution">
    <text evidence="16">The sequence shown here is derived from an EMBL/GenBank/DDBJ whole genome shotgun (WGS) entry which is preliminary data.</text>
</comment>
<evidence type="ECO:0000256" key="9">
    <source>
        <dbReference type="ARBA" id="ARBA00022840"/>
    </source>
</evidence>
<evidence type="ECO:0000256" key="12">
    <source>
        <dbReference type="ARBA" id="ARBA00047899"/>
    </source>
</evidence>
<evidence type="ECO:0000256" key="5">
    <source>
        <dbReference type="ARBA" id="ARBA00022679"/>
    </source>
</evidence>
<dbReference type="PROSITE" id="PS50011">
    <property type="entry name" value="PROTEIN_KINASE_DOM"/>
    <property type="match status" value="1"/>
</dbReference>
<dbReference type="GO" id="GO:0005886">
    <property type="term" value="C:plasma membrane"/>
    <property type="evidence" value="ECO:0007669"/>
    <property type="project" value="UniProtKB-SubCell"/>
</dbReference>
<organism evidence="16 17">
    <name type="scientific">Quillaja saponaria</name>
    <name type="common">Soap bark tree</name>
    <dbReference type="NCBI Taxonomy" id="32244"/>
    <lineage>
        <taxon>Eukaryota</taxon>
        <taxon>Viridiplantae</taxon>
        <taxon>Streptophyta</taxon>
        <taxon>Embryophyta</taxon>
        <taxon>Tracheophyta</taxon>
        <taxon>Spermatophyta</taxon>
        <taxon>Magnoliopsida</taxon>
        <taxon>eudicotyledons</taxon>
        <taxon>Gunneridae</taxon>
        <taxon>Pentapetalae</taxon>
        <taxon>rosids</taxon>
        <taxon>fabids</taxon>
        <taxon>Fabales</taxon>
        <taxon>Quillajaceae</taxon>
        <taxon>Quillaja</taxon>
    </lineage>
</organism>
<evidence type="ECO:0000256" key="14">
    <source>
        <dbReference type="SAM" id="MobiDB-lite"/>
    </source>
</evidence>
<dbReference type="SUPFAM" id="SSF56112">
    <property type="entry name" value="Protein kinase-like (PK-like)"/>
    <property type="match status" value="1"/>
</dbReference>
<dbReference type="EMBL" id="JARAOO010000012">
    <property type="protein sequence ID" value="KAJ7949426.1"/>
    <property type="molecule type" value="Genomic_DNA"/>
</dbReference>
<dbReference type="PANTHER" id="PTHR47982">
    <property type="entry name" value="PROLINE-RICH RECEPTOR-LIKE PROTEIN KINASE PERK4"/>
    <property type="match status" value="1"/>
</dbReference>
<feature type="region of interest" description="Disordered" evidence="14">
    <location>
        <begin position="482"/>
        <end position="578"/>
    </location>
</feature>
<keyword evidence="4" id="KW-0723">Serine/threonine-protein kinase</keyword>
<evidence type="ECO:0000256" key="13">
    <source>
        <dbReference type="ARBA" id="ARBA00048679"/>
    </source>
</evidence>
<keyword evidence="16" id="KW-0675">Receptor</keyword>
<dbReference type="Pfam" id="PF07714">
    <property type="entry name" value="PK_Tyr_Ser-Thr"/>
    <property type="match status" value="1"/>
</dbReference>
<evidence type="ECO:0000256" key="8">
    <source>
        <dbReference type="ARBA" id="ARBA00022777"/>
    </source>
</evidence>
<feature type="compositionally biased region" description="Low complexity" evidence="14">
    <location>
        <begin position="531"/>
        <end position="548"/>
    </location>
</feature>
<dbReference type="GO" id="GO:0004674">
    <property type="term" value="F:protein serine/threonine kinase activity"/>
    <property type="evidence" value="ECO:0007669"/>
    <property type="project" value="UniProtKB-KW"/>
</dbReference>
<dbReference type="GO" id="GO:0005524">
    <property type="term" value="F:ATP binding"/>
    <property type="evidence" value="ECO:0007669"/>
    <property type="project" value="UniProtKB-KW"/>
</dbReference>
<dbReference type="InterPro" id="IPR011009">
    <property type="entry name" value="Kinase-like_dom_sf"/>
</dbReference>
<keyword evidence="8 16" id="KW-0418">Kinase</keyword>
<comment type="catalytic activity">
    <reaction evidence="12">
        <text>L-threonyl-[protein] + ATP = O-phospho-L-threonyl-[protein] + ADP + H(+)</text>
        <dbReference type="Rhea" id="RHEA:46608"/>
        <dbReference type="Rhea" id="RHEA-COMP:11060"/>
        <dbReference type="Rhea" id="RHEA-COMP:11605"/>
        <dbReference type="ChEBI" id="CHEBI:15378"/>
        <dbReference type="ChEBI" id="CHEBI:30013"/>
        <dbReference type="ChEBI" id="CHEBI:30616"/>
        <dbReference type="ChEBI" id="CHEBI:61977"/>
        <dbReference type="ChEBI" id="CHEBI:456216"/>
        <dbReference type="EC" id="2.7.11.1"/>
    </reaction>
</comment>
<comment type="subcellular location">
    <subcellularLocation>
        <location evidence="1">Cell membrane</location>
        <topology evidence="1">Single-pass membrane protein</topology>
    </subcellularLocation>
</comment>
<dbReference type="PANTHER" id="PTHR47982:SF42">
    <property type="entry name" value="PROTEIN KINASE DOMAIN-CONTAINING PROTEIN"/>
    <property type="match status" value="1"/>
</dbReference>
<feature type="compositionally biased region" description="Polar residues" evidence="14">
    <location>
        <begin position="518"/>
        <end position="530"/>
    </location>
</feature>
<dbReference type="InterPro" id="IPR000719">
    <property type="entry name" value="Prot_kinase_dom"/>
</dbReference>
<evidence type="ECO:0000256" key="7">
    <source>
        <dbReference type="ARBA" id="ARBA00022741"/>
    </source>
</evidence>
<dbReference type="Proteomes" id="UP001163823">
    <property type="component" value="Chromosome 12"/>
</dbReference>
<protein>
    <recommendedName>
        <fullName evidence="2">non-specific serine/threonine protein kinase</fullName>
        <ecNumber evidence="2">2.7.11.1</ecNumber>
    </recommendedName>
</protein>
<keyword evidence="11" id="KW-0472">Membrane</keyword>
<dbReference type="EC" id="2.7.11.1" evidence="2"/>
<evidence type="ECO:0000256" key="10">
    <source>
        <dbReference type="ARBA" id="ARBA00022989"/>
    </source>
</evidence>
<keyword evidence="3" id="KW-1003">Cell membrane</keyword>
<keyword evidence="9" id="KW-0067">ATP-binding</keyword>
<feature type="region of interest" description="Disordered" evidence="14">
    <location>
        <begin position="224"/>
        <end position="244"/>
    </location>
</feature>
<evidence type="ECO:0000256" key="3">
    <source>
        <dbReference type="ARBA" id="ARBA00022475"/>
    </source>
</evidence>
<dbReference type="AlphaFoldDB" id="A0AAD7L220"/>
<feature type="domain" description="Protein kinase" evidence="15">
    <location>
        <begin position="289"/>
        <end position="530"/>
    </location>
</feature>
<evidence type="ECO:0000256" key="6">
    <source>
        <dbReference type="ARBA" id="ARBA00022692"/>
    </source>
</evidence>
<dbReference type="Gene3D" id="3.30.200.20">
    <property type="entry name" value="Phosphorylase Kinase, domain 1"/>
    <property type="match status" value="1"/>
</dbReference>
<comment type="catalytic activity">
    <reaction evidence="13">
        <text>L-seryl-[protein] + ATP = O-phospho-L-seryl-[protein] + ADP + H(+)</text>
        <dbReference type="Rhea" id="RHEA:17989"/>
        <dbReference type="Rhea" id="RHEA-COMP:9863"/>
        <dbReference type="Rhea" id="RHEA-COMP:11604"/>
        <dbReference type="ChEBI" id="CHEBI:15378"/>
        <dbReference type="ChEBI" id="CHEBI:29999"/>
        <dbReference type="ChEBI" id="CHEBI:30616"/>
        <dbReference type="ChEBI" id="CHEBI:83421"/>
        <dbReference type="ChEBI" id="CHEBI:456216"/>
        <dbReference type="EC" id="2.7.11.1"/>
    </reaction>
</comment>
<name>A0AAD7L220_QUISA</name>
<feature type="compositionally biased region" description="Basic and acidic residues" evidence="14">
    <location>
        <begin position="226"/>
        <end position="241"/>
    </location>
</feature>
<keyword evidence="6" id="KW-0812">Transmembrane</keyword>
<dbReference type="Pfam" id="PF00069">
    <property type="entry name" value="Pkinase"/>
    <property type="match status" value="1"/>
</dbReference>
<dbReference type="InterPro" id="IPR047117">
    <property type="entry name" value="PERK1-13-like"/>
</dbReference>
<dbReference type="Gene3D" id="1.10.510.10">
    <property type="entry name" value="Transferase(Phosphotransferase) domain 1"/>
    <property type="match status" value="1"/>
</dbReference>
<proteinExistence type="predicted"/>
<evidence type="ECO:0000256" key="1">
    <source>
        <dbReference type="ARBA" id="ARBA00004162"/>
    </source>
</evidence>
<keyword evidence="10" id="KW-1133">Transmembrane helix</keyword>
<keyword evidence="17" id="KW-1185">Reference proteome</keyword>
<reference evidence="16" key="1">
    <citation type="journal article" date="2023" name="Science">
        <title>Elucidation of the pathway for biosynthesis of saponin adjuvants from the soapbark tree.</title>
        <authorList>
            <person name="Reed J."/>
            <person name="Orme A."/>
            <person name="El-Demerdash A."/>
            <person name="Owen C."/>
            <person name="Martin L.B.B."/>
            <person name="Misra R.C."/>
            <person name="Kikuchi S."/>
            <person name="Rejzek M."/>
            <person name="Martin A.C."/>
            <person name="Harkess A."/>
            <person name="Leebens-Mack J."/>
            <person name="Louveau T."/>
            <person name="Stephenson M.J."/>
            <person name="Osbourn A."/>
        </authorList>
    </citation>
    <scope>NUCLEOTIDE SEQUENCE</scope>
    <source>
        <strain evidence="16">S10</strain>
    </source>
</reference>
<keyword evidence="7" id="KW-0547">Nucleotide-binding</keyword>
<evidence type="ECO:0000313" key="17">
    <source>
        <dbReference type="Proteomes" id="UP001163823"/>
    </source>
</evidence>
<feature type="compositionally biased region" description="Basic and acidic residues" evidence="14">
    <location>
        <begin position="549"/>
        <end position="562"/>
    </location>
</feature>
<feature type="compositionally biased region" description="Low complexity" evidence="14">
    <location>
        <begin position="482"/>
        <end position="491"/>
    </location>
</feature>
<evidence type="ECO:0000256" key="2">
    <source>
        <dbReference type="ARBA" id="ARBA00012513"/>
    </source>
</evidence>
<accession>A0AAD7L220</accession>
<keyword evidence="5" id="KW-0808">Transferase</keyword>
<dbReference type="InterPro" id="IPR001245">
    <property type="entry name" value="Ser-Thr/Tyr_kinase_cat_dom"/>
</dbReference>
<evidence type="ECO:0000259" key="15">
    <source>
        <dbReference type="PROSITE" id="PS50011"/>
    </source>
</evidence>
<gene>
    <name evidence="16" type="ORF">O6P43_029761</name>
</gene>
<evidence type="ECO:0000256" key="11">
    <source>
        <dbReference type="ARBA" id="ARBA00023136"/>
    </source>
</evidence>
<dbReference type="FunFam" id="3.30.200.20:FF:000604">
    <property type="entry name" value="Proline-rich receptor-like protein kinase PERK8"/>
    <property type="match status" value="1"/>
</dbReference>
<evidence type="ECO:0000256" key="4">
    <source>
        <dbReference type="ARBA" id="ARBA00022527"/>
    </source>
</evidence>
<evidence type="ECO:0000313" key="16">
    <source>
        <dbReference type="EMBL" id="KAJ7949426.1"/>
    </source>
</evidence>
<sequence>MSAESQKVVVIQNASRDVSTSAIKLALATFSLKRGDELTLLAILHKVNNPMGYRIKVDSSSIIGTTQKIIEEEVSRRTEDYQSNAEIMRISKHCAKRKIMFRIEVLPGPGIALNAILSLRATLVILDRQMKKDKKYFTENLDCGMLRIKRNNSIEWLSRPELAVNVKFFIERRSTGHIKYQEMVDGSPGEQLSPEIGHPEGQSLANTERETAQNYSLFSIFESQETEQREVHPGRPVESQDQHSYNNETSQMEEEFKNSICTHCNNRRPTVGWKRDFSYAELLAATKGFSKKNFLSEGGFGSVFRGEIDGMKIAVKQHKSASLQGEKEFKSEVQALSRARHENLVMLLGSCSDGNHRLLVYEYVCNGSLDQHLPQYSRTLISWDDRLGDFGLARKHEDPDHSSETRVVGTLGYLAPEYAEYGKVSTKTDVYSFGVVLLQLITGMRTIDKRLGGKSLVGWVVQALSGIWEGKTICVRGYSPGYSDSPGSLPDTPVSENITHGSPELLGEEESFYKEPSPESNVSQMSTRFLSSPPMGSTSTSGSSSSSTLHDESFGTNNEKKRGISKSKSGLFYDDMID</sequence>